<gene>
    <name evidence="1" type="ORF">D791_02040</name>
</gene>
<keyword evidence="2" id="KW-1185">Reference proteome</keyword>
<reference evidence="2" key="1">
    <citation type="submission" date="2012-11" db="EMBL/GenBank/DDBJ databases">
        <authorList>
            <person name="Singh A."/>
            <person name="Pinnaka A.K."/>
            <person name="Vaidya B."/>
        </authorList>
    </citation>
    <scope>NUCLEOTIDE SEQUENCE [LARGE SCALE GENOMIC DNA]</scope>
    <source>
        <strain evidence="2">AK23</strain>
    </source>
</reference>
<sequence>MSTRGPRHLEVTSKGMELLVDSRRMLELQLEAREPLFGPKLSGMICIGVPDGYAMYLTPVLRSFAGRHPGVDIELTCEQLTSHIPCKSTLPQCPHHLEQFKNSLPALE</sequence>
<evidence type="ECO:0000313" key="1">
    <source>
        <dbReference type="EMBL" id="EXJ10942.1"/>
    </source>
</evidence>
<dbReference type="EMBL" id="AONB01000009">
    <property type="protein sequence ID" value="EXJ10942.1"/>
    <property type="molecule type" value="Genomic_DNA"/>
</dbReference>
<dbReference type="Proteomes" id="UP000019464">
    <property type="component" value="Unassembled WGS sequence"/>
</dbReference>
<dbReference type="RefSeq" id="WP_036510740.1">
    <property type="nucleotide sequence ID" value="NZ_AONB01000009.1"/>
</dbReference>
<dbReference type="OrthoDB" id="5723059at2"/>
<reference evidence="1 2" key="2">
    <citation type="journal article" date="2015" name="Syst. Appl. Microbiol.">
        <title>Nitrincola nitratireducens sp. nov. isolated from a haloalkaline crater lake.</title>
        <authorList>
            <person name="Singh A."/>
            <person name="Vaidya B."/>
            <person name="Tanuku N.R."/>
            <person name="Pinnaka A.K."/>
        </authorList>
    </citation>
    <scope>NUCLEOTIDE SEQUENCE [LARGE SCALE GENOMIC DNA]</scope>
    <source>
        <strain evidence="1 2">AK23</strain>
    </source>
</reference>
<proteinExistence type="predicted"/>
<evidence type="ECO:0000313" key="2">
    <source>
        <dbReference type="Proteomes" id="UP000019464"/>
    </source>
</evidence>
<dbReference type="AlphaFoldDB" id="W9V497"/>
<organism evidence="1 2">
    <name type="scientific">Nitrincola nitratireducens</name>
    <dbReference type="NCBI Taxonomy" id="1229521"/>
    <lineage>
        <taxon>Bacteria</taxon>
        <taxon>Pseudomonadati</taxon>
        <taxon>Pseudomonadota</taxon>
        <taxon>Gammaproteobacteria</taxon>
        <taxon>Oceanospirillales</taxon>
        <taxon>Oceanospirillaceae</taxon>
        <taxon>Nitrincola</taxon>
    </lineage>
</organism>
<comment type="caution">
    <text evidence="1">The sequence shown here is derived from an EMBL/GenBank/DDBJ whole genome shotgun (WGS) entry which is preliminary data.</text>
</comment>
<name>W9V497_9GAMM</name>
<protein>
    <submittedName>
        <fullName evidence="1">Uncharacterized protein</fullName>
    </submittedName>
</protein>
<accession>W9V497</accession>
<dbReference type="STRING" id="1229521.D791_02040"/>